<organism evidence="4 5">
    <name type="scientific">Marinobacterium maritimum</name>
    <dbReference type="NCBI Taxonomy" id="500162"/>
    <lineage>
        <taxon>Bacteria</taxon>
        <taxon>Pseudomonadati</taxon>
        <taxon>Pseudomonadota</taxon>
        <taxon>Gammaproteobacteria</taxon>
        <taxon>Oceanospirillales</taxon>
        <taxon>Oceanospirillaceae</taxon>
        <taxon>Marinobacterium</taxon>
    </lineage>
</organism>
<accession>A0ABP3TBM6</accession>
<comment type="caution">
    <text evidence="4">The sequence shown here is derived from an EMBL/GenBank/DDBJ whole genome shotgun (WGS) entry which is preliminary data.</text>
</comment>
<feature type="domain" description="Alpha-galactosidase NEW3" evidence="3">
    <location>
        <begin position="576"/>
        <end position="650"/>
    </location>
</feature>
<dbReference type="NCBIfam" id="NF012211">
    <property type="entry name" value="tand_rpt_95"/>
    <property type="match status" value="2"/>
</dbReference>
<name>A0ABP3TBM6_9GAMM</name>
<dbReference type="InterPro" id="IPR018905">
    <property type="entry name" value="A-galactase_NEW3"/>
</dbReference>
<dbReference type="Pfam" id="PF10633">
    <property type="entry name" value="NPCBM_assoc"/>
    <property type="match status" value="1"/>
</dbReference>
<dbReference type="SUPFAM" id="SSF55486">
    <property type="entry name" value="Metalloproteases ('zincins'), catalytic domain"/>
    <property type="match status" value="1"/>
</dbReference>
<feature type="compositionally biased region" description="Low complexity" evidence="1">
    <location>
        <begin position="859"/>
        <end position="869"/>
    </location>
</feature>
<dbReference type="Gene3D" id="2.60.40.10">
    <property type="entry name" value="Immunoglobulins"/>
    <property type="match status" value="1"/>
</dbReference>
<feature type="chain" id="PRO_5045902345" evidence="2">
    <location>
        <begin position="31"/>
        <end position="876"/>
    </location>
</feature>
<dbReference type="PANTHER" id="PTHR34720:SF9">
    <property type="entry name" value="BLR4714 PROTEIN"/>
    <property type="match status" value="1"/>
</dbReference>
<dbReference type="Proteomes" id="UP001499915">
    <property type="component" value="Unassembled WGS sequence"/>
</dbReference>
<dbReference type="RefSeq" id="WP_343805078.1">
    <property type="nucleotide sequence ID" value="NZ_BAAAET010000002.1"/>
</dbReference>
<dbReference type="EMBL" id="BAAAET010000002">
    <property type="protein sequence ID" value="GAA0691566.1"/>
    <property type="molecule type" value="Genomic_DNA"/>
</dbReference>
<evidence type="ECO:0000259" key="3">
    <source>
        <dbReference type="Pfam" id="PF10633"/>
    </source>
</evidence>
<dbReference type="Gene3D" id="2.60.40.2810">
    <property type="match status" value="2"/>
</dbReference>
<sequence length="876" mass="91573">MRLDRHTFARSLMTAGIATALSFTSLPASAAADLAHQHAQAVTSAVSTTAAEARQKAYDHTQALMALQKQWANAKGADKSRALEQLKAKAEERRAFLLDLAKSHPEEVLRVAIPDTNQLGMPQEIAERLEQRIEITGESEVFFEDYADGSHQLRRFVKTPFGERFELRTAGKQTELHSGETVSIDGILLAAAGDGSDGALVAADESVVTAECCTADSTSSTPPPAGAYTYGEQKVLVMMVNFQDKAEQPWTKEQVRDVVFGTTNEFYLENSKGKTWLNGDVAGWFTLPISSTTCDQWALATAANEAATAAGIDTSAYRRLVYAFPKNACGWTGLGTVGGYNSWAWLNGSATPYVAGHELGHNLGLGHSGGLECGNDVIEGSCYNAGYANRLDIMGSPYTGHFNAFQKERLGWNDQELLTISSSGDYSIAPYADSTSGIKALKVLQGTDAATGQQNWYYIEFRQPVGFDSYISAGSELVDAANVMNGVLVNRGNLSVWDSSRLLDMTPESIAGSYYDFIDPALEAGRSFVDANAGIEITTNWVDSTQANVSVTVGPQECLEASPTISLTPNSSDWVAPGTAVDYLVTVSNNNSQACSATTYSLNSAVPTGWGLSWASQSLSLAPGETASTSFTVTSASTAADGFYDIPVNVAGGNNEATGTVTYVVASQPANSAPVAQNDSAQTTQGTTVVISVLANDSDPDGDSLTVQSLSGVNGTANINLDGSISFTPASGFSGTETFVYTITDGQGASASASVSVTVNASVANEAPVANDDSALVAKGTPVTIAVLSNDSDPNGDELSVATVSGASKGSVSINANGTLTYTPAKSFKSDDSFSYTVTDGKLNSTATVTISLDSVSDNTGSTGNSSNGNGKGKKS</sequence>
<evidence type="ECO:0000256" key="1">
    <source>
        <dbReference type="SAM" id="MobiDB-lite"/>
    </source>
</evidence>
<protein>
    <submittedName>
        <fullName evidence="4">NEW3 domain-containing protein</fullName>
    </submittedName>
</protein>
<proteinExistence type="predicted"/>
<gene>
    <name evidence="4" type="ORF">GCM10009104_18110</name>
</gene>
<dbReference type="PANTHER" id="PTHR34720">
    <property type="entry name" value="MICROCYSTIN DEPENDENT PROTEIN"/>
    <property type="match status" value="1"/>
</dbReference>
<dbReference type="InterPro" id="IPR013783">
    <property type="entry name" value="Ig-like_fold"/>
</dbReference>
<feature type="region of interest" description="Disordered" evidence="1">
    <location>
        <begin position="854"/>
        <end position="876"/>
    </location>
</feature>
<evidence type="ECO:0000313" key="5">
    <source>
        <dbReference type="Proteomes" id="UP001499915"/>
    </source>
</evidence>
<reference evidence="5" key="1">
    <citation type="journal article" date="2019" name="Int. J. Syst. Evol. Microbiol.">
        <title>The Global Catalogue of Microorganisms (GCM) 10K type strain sequencing project: providing services to taxonomists for standard genome sequencing and annotation.</title>
        <authorList>
            <consortium name="The Broad Institute Genomics Platform"/>
            <consortium name="The Broad Institute Genome Sequencing Center for Infectious Disease"/>
            <person name="Wu L."/>
            <person name="Ma J."/>
        </authorList>
    </citation>
    <scope>NUCLEOTIDE SEQUENCE [LARGE SCALE GENOMIC DNA]</scope>
    <source>
        <strain evidence="5">JCM 15134</strain>
    </source>
</reference>
<keyword evidence="5" id="KW-1185">Reference proteome</keyword>
<dbReference type="Pfam" id="PF17963">
    <property type="entry name" value="Big_9"/>
    <property type="match status" value="2"/>
</dbReference>
<evidence type="ECO:0000256" key="2">
    <source>
        <dbReference type="SAM" id="SignalP"/>
    </source>
</evidence>
<evidence type="ECO:0000313" key="4">
    <source>
        <dbReference type="EMBL" id="GAA0691566.1"/>
    </source>
</evidence>
<feature type="signal peptide" evidence="2">
    <location>
        <begin position="1"/>
        <end position="30"/>
    </location>
</feature>
<keyword evidence="2" id="KW-0732">Signal</keyword>